<name>A0A1Y5PJE1_9MYCO</name>
<evidence type="ECO:0000256" key="4">
    <source>
        <dbReference type="ARBA" id="ARBA00022989"/>
    </source>
</evidence>
<keyword evidence="5" id="KW-0472">Membrane</keyword>
<organism evidence="7">
    <name type="scientific">uncultured Mycobacterium sp</name>
    <dbReference type="NCBI Taxonomy" id="171292"/>
    <lineage>
        <taxon>Bacteria</taxon>
        <taxon>Bacillati</taxon>
        <taxon>Actinomycetota</taxon>
        <taxon>Actinomycetes</taxon>
        <taxon>Mycobacteriales</taxon>
        <taxon>Mycobacteriaceae</taxon>
        <taxon>Mycobacterium</taxon>
        <taxon>environmental samples</taxon>
    </lineage>
</organism>
<evidence type="ECO:0000256" key="3">
    <source>
        <dbReference type="ARBA" id="ARBA00022692"/>
    </source>
</evidence>
<evidence type="ECO:0000256" key="6">
    <source>
        <dbReference type="SAM" id="MobiDB-lite"/>
    </source>
</evidence>
<dbReference type="GO" id="GO:0006817">
    <property type="term" value="P:phosphate ion transport"/>
    <property type="evidence" value="ECO:0007669"/>
    <property type="project" value="InterPro"/>
</dbReference>
<evidence type="ECO:0000256" key="5">
    <source>
        <dbReference type="ARBA" id="ARBA00023136"/>
    </source>
</evidence>
<feature type="region of interest" description="Disordered" evidence="6">
    <location>
        <begin position="113"/>
        <end position="148"/>
    </location>
</feature>
<reference evidence="7" key="1">
    <citation type="submission" date="2016-03" db="EMBL/GenBank/DDBJ databases">
        <authorList>
            <person name="Ploux O."/>
        </authorList>
    </citation>
    <scope>NUCLEOTIDE SEQUENCE</scope>
    <source>
        <strain evidence="7">UC10</strain>
    </source>
</reference>
<sequence length="211" mass="21601">MGTAILLATIGMAVVFDITNGFHDSANSVAALVATRAATPVQALAVAAAGNFAGPLLMGTAVADTVGGVVIVAPHETLPAVGAALSAAVGWNLPGCRAGRLVWTTAAATNSAVTSGPSRWRPLTTLNTESGSPAEHSRQSSDSPGRFMTTLGCDYGRNTSIVGAQVQSSLPRSRQRSQACRPRAGFGDSGYYVGGTAATAMRGWCRRRRRA</sequence>
<accession>A0A1Y5PJE1</accession>
<keyword evidence="4" id="KW-1133">Transmembrane helix</keyword>
<dbReference type="InterPro" id="IPR001204">
    <property type="entry name" value="Phos_transporter"/>
</dbReference>
<comment type="subcellular location">
    <subcellularLocation>
        <location evidence="1">Membrane</location>
        <topology evidence="1">Multi-pass membrane protein</topology>
    </subcellularLocation>
</comment>
<dbReference type="Pfam" id="PF01384">
    <property type="entry name" value="PHO4"/>
    <property type="match status" value="1"/>
</dbReference>
<evidence type="ECO:0000313" key="7">
    <source>
        <dbReference type="EMBL" id="SBS77540.1"/>
    </source>
</evidence>
<evidence type="ECO:0000256" key="2">
    <source>
        <dbReference type="ARBA" id="ARBA00022448"/>
    </source>
</evidence>
<gene>
    <name evidence="7" type="ORF">MHPYR_440052</name>
</gene>
<keyword evidence="3" id="KW-0812">Transmembrane</keyword>
<dbReference type="AlphaFoldDB" id="A0A1Y5PJE1"/>
<dbReference type="EMBL" id="FLQS01000039">
    <property type="protein sequence ID" value="SBS77540.1"/>
    <property type="molecule type" value="Genomic_DNA"/>
</dbReference>
<keyword evidence="2" id="KW-0813">Transport</keyword>
<evidence type="ECO:0000256" key="1">
    <source>
        <dbReference type="ARBA" id="ARBA00004141"/>
    </source>
</evidence>
<protein>
    <recommendedName>
        <fullName evidence="8">Low-affinity inorganic phosphate transporter</fullName>
    </recommendedName>
</protein>
<dbReference type="GO" id="GO:0016020">
    <property type="term" value="C:membrane"/>
    <property type="evidence" value="ECO:0007669"/>
    <property type="project" value="UniProtKB-SubCell"/>
</dbReference>
<evidence type="ECO:0008006" key="8">
    <source>
        <dbReference type="Google" id="ProtNLM"/>
    </source>
</evidence>
<dbReference type="GO" id="GO:0005315">
    <property type="term" value="F:phosphate transmembrane transporter activity"/>
    <property type="evidence" value="ECO:0007669"/>
    <property type="project" value="InterPro"/>
</dbReference>
<proteinExistence type="predicted"/>